<evidence type="ECO:0000313" key="2">
    <source>
        <dbReference type="EMBL" id="GAG33735.1"/>
    </source>
</evidence>
<protein>
    <recommendedName>
        <fullName evidence="3">Resolvase HTH domain-containing protein</fullName>
    </recommendedName>
</protein>
<feature type="region of interest" description="Disordered" evidence="1">
    <location>
        <begin position="1"/>
        <end position="27"/>
    </location>
</feature>
<proteinExistence type="predicted"/>
<dbReference type="AlphaFoldDB" id="X0WSU0"/>
<evidence type="ECO:0008006" key="3">
    <source>
        <dbReference type="Google" id="ProtNLM"/>
    </source>
</evidence>
<evidence type="ECO:0000256" key="1">
    <source>
        <dbReference type="SAM" id="MobiDB-lite"/>
    </source>
</evidence>
<gene>
    <name evidence="2" type="ORF">S01H1_65012</name>
</gene>
<accession>X0WSU0</accession>
<sequence length="162" mass="18713">MTNGPDVPGGERRQRRGRPPGKKNATQAELDQFVERLAMGWTVAEAAKSIGRSRQSLYALRKRHTRFRQDWEDTEKEVLLREEEYFTYVRELGFPGLAATAAGLTWGHVYHRLRTDPIFKERSDAGKSEKVAALWRQVIKGAEKDPRLQWKILQAMARDLFC</sequence>
<dbReference type="EMBL" id="BARS01042892">
    <property type="protein sequence ID" value="GAG33735.1"/>
    <property type="molecule type" value="Genomic_DNA"/>
</dbReference>
<comment type="caution">
    <text evidence="2">The sequence shown here is derived from an EMBL/GenBank/DDBJ whole genome shotgun (WGS) entry which is preliminary data.</text>
</comment>
<organism evidence="2">
    <name type="scientific">marine sediment metagenome</name>
    <dbReference type="NCBI Taxonomy" id="412755"/>
    <lineage>
        <taxon>unclassified sequences</taxon>
        <taxon>metagenomes</taxon>
        <taxon>ecological metagenomes</taxon>
    </lineage>
</organism>
<name>X0WSU0_9ZZZZ</name>
<reference evidence="2" key="1">
    <citation type="journal article" date="2014" name="Front. Microbiol.">
        <title>High frequency of phylogenetically diverse reductive dehalogenase-homologous genes in deep subseafloor sedimentary metagenomes.</title>
        <authorList>
            <person name="Kawai M."/>
            <person name="Futagami T."/>
            <person name="Toyoda A."/>
            <person name="Takaki Y."/>
            <person name="Nishi S."/>
            <person name="Hori S."/>
            <person name="Arai W."/>
            <person name="Tsubouchi T."/>
            <person name="Morono Y."/>
            <person name="Uchiyama I."/>
            <person name="Ito T."/>
            <person name="Fujiyama A."/>
            <person name="Inagaki F."/>
            <person name="Takami H."/>
        </authorList>
    </citation>
    <scope>NUCLEOTIDE SEQUENCE</scope>
    <source>
        <strain evidence="2">Expedition CK06-06</strain>
    </source>
</reference>